<evidence type="ECO:0000313" key="1">
    <source>
        <dbReference type="EMBL" id="KAF5093102.1"/>
    </source>
</evidence>
<keyword evidence="2" id="KW-1185">Reference proteome</keyword>
<dbReference type="Proteomes" id="UP000744676">
    <property type="component" value="Unassembled WGS sequence"/>
</dbReference>
<reference evidence="1 2" key="1">
    <citation type="journal article" date="2020" name="Front. Microbiol.">
        <title>Phenotypic and Genetic Characterization of the Cheese Ripening Yeast Geotrichum candidum.</title>
        <authorList>
            <person name="Perkins V."/>
            <person name="Vignola S."/>
            <person name="Lessard M.H."/>
            <person name="Plante P.L."/>
            <person name="Corbeil J."/>
            <person name="Dugat-Bony E."/>
            <person name="Frenette M."/>
            <person name="Labrie S."/>
        </authorList>
    </citation>
    <scope>NUCLEOTIDE SEQUENCE [LARGE SCALE GENOMIC DNA]</scope>
    <source>
        <strain evidence="1 2">LMA-1147</strain>
    </source>
</reference>
<comment type="caution">
    <text evidence="1">The sequence shown here is derived from an EMBL/GenBank/DDBJ whole genome shotgun (WGS) entry which is preliminary data.</text>
</comment>
<proteinExistence type="predicted"/>
<dbReference type="EMBL" id="QVQA01000279">
    <property type="protein sequence ID" value="KAF5093102.1"/>
    <property type="molecule type" value="Genomic_DNA"/>
</dbReference>
<gene>
    <name evidence="1" type="ORF">D0Z00_004242</name>
</gene>
<protein>
    <submittedName>
        <fullName evidence="1">Uncharacterized protein</fullName>
    </submittedName>
</protein>
<accession>A0ACB6UYX2</accession>
<evidence type="ECO:0000313" key="2">
    <source>
        <dbReference type="Proteomes" id="UP000744676"/>
    </source>
</evidence>
<organism evidence="1 2">
    <name type="scientific">Geotrichum galactomycetum</name>
    <dbReference type="NCBI Taxonomy" id="27317"/>
    <lineage>
        <taxon>Eukaryota</taxon>
        <taxon>Fungi</taxon>
        <taxon>Dikarya</taxon>
        <taxon>Ascomycota</taxon>
        <taxon>Saccharomycotina</taxon>
        <taxon>Dipodascomycetes</taxon>
        <taxon>Dipodascales</taxon>
        <taxon>Dipodascaceae</taxon>
        <taxon>Geotrichum</taxon>
    </lineage>
</organism>
<sequence length="1147" mass="125830">MSNNNFNPNYLQQQQQPTGYLNSQATGYNQVGYQQTGLVNQATGYQQPQQQQYLNPQATGYVNQYQPQQQQYVPPPVPSIPSEYANASQAPVINTSLKIPDADVKRDVTKFVDVISFNIPEESASNGNSANTSNANLSQQPAQQQQPLQSFSASGLQPSTTASLAPQATGFQQSLPIQATGFQQQQQQPLQSTQPTGYTSSIQPQLTGYTPTIQAQTTGYTPTVQAQTTGYTPPIQAQTTGYLPASALQTTQATGFQSNATAPAPIKPQTTGYTPLQSQLTGFVASTTTGPGTAIPSMPQTTTISQPLQNQATGIVQTPLQTQVTGFVQPLQTQATGFNQPLQTQATGIQPLQNQATGFVQPLQSQITGYPAPLQAMPTGKPGQWGFINNPSGGLPGLDKFHSRFMPQEGTQTFTSAGLEGNAKVEWAITKDEKRVYDKIFAEWDREHKGTMGGETAIQVLSQSGLSQRDLEAIWTLSDPGNKGKLDRDEFAVAMHLIYRRLNNYPIPARLPPELIPPSSLNFSDSVSQVKKFLRANSSKPDSSSGSGVSYMKDRSFTSNSAKNIKKDATVFKNDDNEMVYRSSARHRSSKNKDKSEPKSQDEERHKRNHMTLAELRKQIHEKKILLDAIDARDEEEYDNVVNIEDRDKREIEMLKDRIVDVQKDIYKYPVSNASPSEGKKQLQHKLADLKKQIPTLVQNVKEVENEIVQFKLQLFKAKAEHENPGSTITGTGPNGTITDSDRRKAKNRALLKARMASLTGKASSDNVYDFEAFERDFNAELARLTREKETVETTMRDIEESSTQISREVEASLRGGSYNEETNPDREYNRFEEAIGVEDDVKDLILSLRRFKPAAPVIAETPKAAPVFSSTKKYDFDSASSSSVSSSRQVSTSDLPSAVSSTTTARTASPQPVHRTPAERAAYIKAEAKRRMEERMAAMGIKRPGASVSSAKASPVVTPEPTQLPTFASPSHSPAPEPTPIQTPVQVAPTPVAVPAAPFSSETYKDESAEDSSSSDDDDDYDDEQFKRMIQQRASAESHARDFPTASAAEPAAESNPAGAQSKKSQMDQLKAQMEAMKREQLSLEAENDSDDSDASDDSLDEQIRKLEQQTQSYNPFLKAGDNNPFAKMAAQQQQQQEEKKSDNDA</sequence>
<name>A0ACB6UYX2_9ASCO</name>